<evidence type="ECO:0000256" key="6">
    <source>
        <dbReference type="RuleBase" id="RU000481"/>
    </source>
</evidence>
<dbReference type="Proteomes" id="UP000009311">
    <property type="component" value="Unassembled WGS sequence"/>
</dbReference>
<dbReference type="InterPro" id="IPR004838">
    <property type="entry name" value="NHTrfase_class1_PyrdxlP-BS"/>
</dbReference>
<keyword evidence="3 6" id="KW-0032">Aminotransferase</keyword>
<dbReference type="AlphaFoldDB" id="I7JYK0"/>
<keyword evidence="5" id="KW-0663">Pyridoxal phosphate</keyword>
<dbReference type="InterPro" id="IPR015422">
    <property type="entry name" value="PyrdxlP-dep_Trfase_small"/>
</dbReference>
<dbReference type="PANTHER" id="PTHR46383">
    <property type="entry name" value="ASPARTATE AMINOTRANSFERASE"/>
    <property type="match status" value="1"/>
</dbReference>
<dbReference type="SUPFAM" id="SSF53383">
    <property type="entry name" value="PLP-dependent transferases"/>
    <property type="match status" value="1"/>
</dbReference>
<proteinExistence type="inferred from homology"/>
<gene>
    <name evidence="8" type="ORF">BN53_05895</name>
</gene>
<sequence length="394" mass="43259">MPQLAFDLTKSSKGLPATLPISKIRKFDADISQIEDIIKLTVGEPDLSTPMHIKQAAIKDIEADDSHYADFSGKKELRDAISNYLKTSLNVDYDPETEICVSVGATGALNAIFMSILNPGDKVLIPTPAWGLYFQIVRLAGGQPVQIDTSKDDFILTADKLIETLEGEGKGAKAILITDPSNPTGRVYSPAALQEIAKVISDYHLLSITDEIYAELIYDKEKHHSLSQYIPERNVILSGVSKAFAMTGWRLGYIAGPSEIMELVKKVNSFLFTSVTNNVQIASAEALNNGQADTKKARDIYGRRRNLVMDGLAELGFKLAKPQGAFYIFAKFPERFGTDDVDFAYKLAQEAKVGLTPGSYFGKGGQGYIRLSYASSIEQLELALVRIKTFINNN</sequence>
<dbReference type="Gene3D" id="3.40.640.10">
    <property type="entry name" value="Type I PLP-dependent aspartate aminotransferase-like (Major domain)"/>
    <property type="match status" value="1"/>
</dbReference>
<protein>
    <recommendedName>
        <fullName evidence="6">Aminotransferase</fullName>
        <ecNumber evidence="6">2.6.1.-</ecNumber>
    </recommendedName>
</protein>
<dbReference type="GO" id="GO:0006520">
    <property type="term" value="P:amino acid metabolic process"/>
    <property type="evidence" value="ECO:0007669"/>
    <property type="project" value="InterPro"/>
</dbReference>
<comment type="cofactor">
    <cofactor evidence="1 6">
        <name>pyridoxal 5'-phosphate</name>
        <dbReference type="ChEBI" id="CHEBI:597326"/>
    </cofactor>
</comment>
<dbReference type="Gene3D" id="3.90.1150.10">
    <property type="entry name" value="Aspartate Aminotransferase, domain 1"/>
    <property type="match status" value="1"/>
</dbReference>
<feature type="domain" description="Aminotransferase class I/classII large" evidence="7">
    <location>
        <begin position="36"/>
        <end position="387"/>
    </location>
</feature>
<dbReference type="eggNOG" id="COG0436">
    <property type="taxonomic scope" value="Bacteria"/>
</dbReference>
<dbReference type="STRING" id="1423790.BN53_05895"/>
<evidence type="ECO:0000313" key="8">
    <source>
        <dbReference type="EMBL" id="CCI85615.1"/>
    </source>
</evidence>
<dbReference type="GO" id="GO:0008483">
    <property type="term" value="F:transaminase activity"/>
    <property type="evidence" value="ECO:0007669"/>
    <property type="project" value="UniProtKB-KW"/>
</dbReference>
<dbReference type="InterPro" id="IPR015424">
    <property type="entry name" value="PyrdxlP-dep_Trfase"/>
</dbReference>
<evidence type="ECO:0000256" key="2">
    <source>
        <dbReference type="ARBA" id="ARBA00007441"/>
    </source>
</evidence>
<evidence type="ECO:0000313" key="9">
    <source>
        <dbReference type="Proteomes" id="UP000009311"/>
    </source>
</evidence>
<dbReference type="OrthoDB" id="9802328at2"/>
<evidence type="ECO:0000256" key="1">
    <source>
        <dbReference type="ARBA" id="ARBA00001933"/>
    </source>
</evidence>
<evidence type="ECO:0000256" key="4">
    <source>
        <dbReference type="ARBA" id="ARBA00022679"/>
    </source>
</evidence>
<dbReference type="GO" id="GO:0030170">
    <property type="term" value="F:pyridoxal phosphate binding"/>
    <property type="evidence" value="ECO:0007669"/>
    <property type="project" value="InterPro"/>
</dbReference>
<dbReference type="PANTHER" id="PTHR46383:SF1">
    <property type="entry name" value="ASPARTATE AMINOTRANSFERASE"/>
    <property type="match status" value="1"/>
</dbReference>
<comment type="similarity">
    <text evidence="2 6">Belongs to the class-I pyridoxal-phosphate-dependent aminotransferase family.</text>
</comment>
<evidence type="ECO:0000256" key="3">
    <source>
        <dbReference type="ARBA" id="ARBA00022576"/>
    </source>
</evidence>
<dbReference type="EMBL" id="CAKD01000023">
    <property type="protein sequence ID" value="CCI85615.1"/>
    <property type="molecule type" value="Genomic_DNA"/>
</dbReference>
<keyword evidence="9" id="KW-1185">Reference proteome</keyword>
<evidence type="ECO:0000259" key="7">
    <source>
        <dbReference type="Pfam" id="PF00155"/>
    </source>
</evidence>
<accession>I7JYK0</accession>
<dbReference type="Pfam" id="PF00155">
    <property type="entry name" value="Aminotran_1_2"/>
    <property type="match status" value="1"/>
</dbReference>
<dbReference type="InterPro" id="IPR050596">
    <property type="entry name" value="AspAT/PAT-like"/>
</dbReference>
<dbReference type="RefSeq" id="WP_009560167.1">
    <property type="nucleotide sequence ID" value="NZ_AYZN01000001.1"/>
</dbReference>
<dbReference type="PROSITE" id="PS00105">
    <property type="entry name" value="AA_TRANSFER_CLASS_1"/>
    <property type="match status" value="1"/>
</dbReference>
<dbReference type="PATRIC" id="fig|1423790.3.peg.219"/>
<dbReference type="PRINTS" id="PR00753">
    <property type="entry name" value="ACCSYNTHASE"/>
</dbReference>
<evidence type="ECO:0000256" key="5">
    <source>
        <dbReference type="ARBA" id="ARBA00022898"/>
    </source>
</evidence>
<organism evidence="8 9">
    <name type="scientific">Lactobacillus pasteurii DSM 23907 = CRBIP 24.76</name>
    <dbReference type="NCBI Taxonomy" id="1423790"/>
    <lineage>
        <taxon>Bacteria</taxon>
        <taxon>Bacillati</taxon>
        <taxon>Bacillota</taxon>
        <taxon>Bacilli</taxon>
        <taxon>Lactobacillales</taxon>
        <taxon>Lactobacillaceae</taxon>
        <taxon>Lactobacillus</taxon>
    </lineage>
</organism>
<dbReference type="EC" id="2.6.1.-" evidence="6"/>
<keyword evidence="4 6" id="KW-0808">Transferase</keyword>
<dbReference type="CDD" id="cd00609">
    <property type="entry name" value="AAT_like"/>
    <property type="match status" value="1"/>
</dbReference>
<reference evidence="8 9" key="1">
    <citation type="submission" date="2012-06" db="EMBL/GenBank/DDBJ databases">
        <title>Draft Genome Sequence of Lactobacillus pasteurii CRBIP 24.76T.</title>
        <authorList>
            <person name="Cousin S."/>
            <person name="Bouchier C."/>
            <person name="Loux V."/>
            <person name="Ma L."/>
            <person name="Creno S."/>
            <person name="Bizet C."/>
            <person name="Clermont D."/>
        </authorList>
    </citation>
    <scope>NUCLEOTIDE SEQUENCE [LARGE SCALE GENOMIC DNA]</scope>
    <source>
        <strain evidence="9">CRBIP 24.76T</strain>
    </source>
</reference>
<dbReference type="InterPro" id="IPR015421">
    <property type="entry name" value="PyrdxlP-dep_Trfase_major"/>
</dbReference>
<comment type="caution">
    <text evidence="8">The sequence shown here is derived from an EMBL/GenBank/DDBJ whole genome shotgun (WGS) entry which is preliminary data.</text>
</comment>
<dbReference type="InterPro" id="IPR004839">
    <property type="entry name" value="Aminotransferase_I/II_large"/>
</dbReference>
<name>I7JYK0_9LACO</name>